<dbReference type="EMBL" id="FQVE01000004">
    <property type="protein sequence ID" value="SHG11031.1"/>
    <property type="molecule type" value="Genomic_DNA"/>
</dbReference>
<evidence type="ECO:0000313" key="3">
    <source>
        <dbReference type="Proteomes" id="UP000184108"/>
    </source>
</evidence>
<feature type="transmembrane region" description="Helical" evidence="1">
    <location>
        <begin position="34"/>
        <end position="53"/>
    </location>
</feature>
<evidence type="ECO:0000313" key="2">
    <source>
        <dbReference type="EMBL" id="SHG11031.1"/>
    </source>
</evidence>
<organism evidence="2 3">
    <name type="scientific">Chryseobacterium vrystaatense</name>
    <dbReference type="NCBI Taxonomy" id="307480"/>
    <lineage>
        <taxon>Bacteria</taxon>
        <taxon>Pseudomonadati</taxon>
        <taxon>Bacteroidota</taxon>
        <taxon>Flavobacteriia</taxon>
        <taxon>Flavobacteriales</taxon>
        <taxon>Weeksellaceae</taxon>
        <taxon>Chryseobacterium group</taxon>
        <taxon>Chryseobacterium</taxon>
    </lineage>
</organism>
<feature type="transmembrane region" description="Helical" evidence="1">
    <location>
        <begin position="107"/>
        <end position="127"/>
    </location>
</feature>
<keyword evidence="1" id="KW-0812">Transmembrane</keyword>
<dbReference type="RefSeq" id="WP_073174736.1">
    <property type="nucleotide sequence ID" value="NZ_FQVE01000004.1"/>
</dbReference>
<evidence type="ECO:0000256" key="1">
    <source>
        <dbReference type="SAM" id="Phobius"/>
    </source>
</evidence>
<sequence length="247" mass="28973">MRFNKEKLKEQFVTIADKLNSAYEPVDEKPLIKIAELTVVFTTMGFFYIWLYLQEFGINYFYYFNISDSIEVLYNKLMPIIFISVILSPLMAIILPDLFKKSTEKRITVISIIVLIIFIISVFYILFSVYKFSLLQKAIFLFLIGFTSILYLFKQPHFGLIMLIIVGFIYIFAVAHLEAKSAKEEKLKYNSTPNEYLKASLLSEENNCRYLIYRTQNYTFVKDDCDNLIYVQSRTTGEIESFTSKSK</sequence>
<keyword evidence="1" id="KW-1133">Transmembrane helix</keyword>
<proteinExistence type="predicted"/>
<feature type="transmembrane region" description="Helical" evidence="1">
    <location>
        <begin position="73"/>
        <end position="95"/>
    </location>
</feature>
<protein>
    <submittedName>
        <fullName evidence="2">Uncharacterized protein</fullName>
    </submittedName>
</protein>
<feature type="transmembrane region" description="Helical" evidence="1">
    <location>
        <begin position="160"/>
        <end position="177"/>
    </location>
</feature>
<feature type="transmembrane region" description="Helical" evidence="1">
    <location>
        <begin position="133"/>
        <end position="153"/>
    </location>
</feature>
<keyword evidence="1" id="KW-0472">Membrane</keyword>
<dbReference type="AlphaFoldDB" id="A0A1M5H4R7"/>
<name>A0A1M5H4R7_9FLAO</name>
<dbReference type="Proteomes" id="UP000184108">
    <property type="component" value="Unassembled WGS sequence"/>
</dbReference>
<gene>
    <name evidence="2" type="ORF">SAMN02787073_3580</name>
</gene>
<accession>A0A1M5H4R7</accession>
<reference evidence="3" key="1">
    <citation type="submission" date="2016-11" db="EMBL/GenBank/DDBJ databases">
        <authorList>
            <person name="Varghese N."/>
            <person name="Submissions S."/>
        </authorList>
    </citation>
    <scope>NUCLEOTIDE SEQUENCE [LARGE SCALE GENOMIC DNA]</scope>
    <source>
        <strain evidence="3">YR203</strain>
    </source>
</reference>